<feature type="region of interest" description="Disordered" evidence="1">
    <location>
        <begin position="45"/>
        <end position="101"/>
    </location>
</feature>
<accession>K0S499</accession>
<comment type="caution">
    <text evidence="2">The sequence shown here is derived from an EMBL/GenBank/DDBJ whole genome shotgun (WGS) entry which is preliminary data.</text>
</comment>
<evidence type="ECO:0000313" key="3">
    <source>
        <dbReference type="Proteomes" id="UP000266841"/>
    </source>
</evidence>
<name>K0S499_THAOC</name>
<dbReference type="Proteomes" id="UP000266841">
    <property type="component" value="Unassembled WGS sequence"/>
</dbReference>
<sequence length="137" mass="14293">MLRLFRLGRATAVDTAEVGDDTSAARSRSSCSILLGVPRSRLARSSGASVERASVEPYSATVPPIPTKPGPSVHRSRPRDGSAAISRPGTSHGSVASRSTVTAEISAVGPLTAEIGRALVDYGQPQRRPPQVCHVPQ</sequence>
<organism evidence="2 3">
    <name type="scientific">Thalassiosira oceanica</name>
    <name type="common">Marine diatom</name>
    <dbReference type="NCBI Taxonomy" id="159749"/>
    <lineage>
        <taxon>Eukaryota</taxon>
        <taxon>Sar</taxon>
        <taxon>Stramenopiles</taxon>
        <taxon>Ochrophyta</taxon>
        <taxon>Bacillariophyta</taxon>
        <taxon>Coscinodiscophyceae</taxon>
        <taxon>Thalassiosirophycidae</taxon>
        <taxon>Thalassiosirales</taxon>
        <taxon>Thalassiosiraceae</taxon>
        <taxon>Thalassiosira</taxon>
    </lineage>
</organism>
<gene>
    <name evidence="2" type="ORF">THAOC_24486</name>
</gene>
<dbReference type="AlphaFoldDB" id="K0S499"/>
<protein>
    <submittedName>
        <fullName evidence="2">Uncharacterized protein</fullName>
    </submittedName>
</protein>
<dbReference type="EMBL" id="AGNL01033306">
    <property type="protein sequence ID" value="EJK55746.1"/>
    <property type="molecule type" value="Genomic_DNA"/>
</dbReference>
<proteinExistence type="predicted"/>
<evidence type="ECO:0000313" key="2">
    <source>
        <dbReference type="EMBL" id="EJK55746.1"/>
    </source>
</evidence>
<evidence type="ECO:0000256" key="1">
    <source>
        <dbReference type="SAM" id="MobiDB-lite"/>
    </source>
</evidence>
<keyword evidence="3" id="KW-1185">Reference proteome</keyword>
<reference evidence="2 3" key="1">
    <citation type="journal article" date="2012" name="Genome Biol.">
        <title>Genome and low-iron response of an oceanic diatom adapted to chronic iron limitation.</title>
        <authorList>
            <person name="Lommer M."/>
            <person name="Specht M."/>
            <person name="Roy A.S."/>
            <person name="Kraemer L."/>
            <person name="Andreson R."/>
            <person name="Gutowska M.A."/>
            <person name="Wolf J."/>
            <person name="Bergner S.V."/>
            <person name="Schilhabel M.B."/>
            <person name="Klostermeier U.C."/>
            <person name="Beiko R.G."/>
            <person name="Rosenstiel P."/>
            <person name="Hippler M."/>
            <person name="Laroche J."/>
        </authorList>
    </citation>
    <scope>NUCLEOTIDE SEQUENCE [LARGE SCALE GENOMIC DNA]</scope>
    <source>
        <strain evidence="2 3">CCMP1005</strain>
    </source>
</reference>
<feature type="compositionally biased region" description="Polar residues" evidence="1">
    <location>
        <begin position="88"/>
        <end position="101"/>
    </location>
</feature>